<dbReference type="InterPro" id="IPR029062">
    <property type="entry name" value="Class_I_gatase-like"/>
</dbReference>
<comment type="similarity">
    <text evidence="3">Belongs to the peptidase C56 family. HSP31-like subfamily.</text>
</comment>
<dbReference type="Proteomes" id="UP000019267">
    <property type="component" value="Chromosome"/>
</dbReference>
<proteinExistence type="inferred from homology"/>
<reference evidence="5 6" key="1">
    <citation type="journal article" date="2014" name="Genome Biol. Evol.">
        <title>Molecular evolution of the substrate utilization strategies and putative virulence factors in mosquito-associated Spiroplasma species.</title>
        <authorList>
            <person name="Chang T.H."/>
            <person name="Lo W.S."/>
            <person name="Ku C."/>
            <person name="Chen L.L."/>
            <person name="Kuo C.H."/>
        </authorList>
    </citation>
    <scope>NUCLEOTIDE SEQUENCE [LARGE SCALE GENOMIC DNA]</scope>
    <source>
        <strain evidence="5">AES-1</strain>
    </source>
</reference>
<dbReference type="HOGENOM" id="CLU_070319_1_0_14"/>
<dbReference type="EMBL" id="CP006681">
    <property type="protein sequence ID" value="AHI52633.1"/>
    <property type="molecule type" value="Genomic_DNA"/>
</dbReference>
<protein>
    <submittedName>
        <fullName evidence="5">ThiJ/PfpI family protein</fullName>
    </submittedName>
</protein>
<dbReference type="GO" id="GO:0019243">
    <property type="term" value="P:methylglyoxal catabolic process to D-lactate via S-lactoyl-glutathione"/>
    <property type="evidence" value="ECO:0007669"/>
    <property type="project" value="TreeGrafter"/>
</dbReference>
<dbReference type="RefSeq" id="WP_025362874.1">
    <property type="nucleotide sequence ID" value="NZ_CP006681.1"/>
</dbReference>
<dbReference type="PANTHER" id="PTHR48094:SF11">
    <property type="entry name" value="GLUTATHIONE-INDEPENDENT GLYOXALASE HSP31-RELATED"/>
    <property type="match status" value="1"/>
</dbReference>
<dbReference type="GO" id="GO:0005737">
    <property type="term" value="C:cytoplasm"/>
    <property type="evidence" value="ECO:0007669"/>
    <property type="project" value="TreeGrafter"/>
</dbReference>
<dbReference type="InterPro" id="IPR050325">
    <property type="entry name" value="Prot/Nucl_acid_deglycase"/>
</dbReference>
<dbReference type="KEGG" id="scq:SCULI_v1c02920"/>
<evidence type="ECO:0000313" key="5">
    <source>
        <dbReference type="EMBL" id="AHI52633.1"/>
    </source>
</evidence>
<evidence type="ECO:0000256" key="3">
    <source>
        <dbReference type="ARBA" id="ARBA00038493"/>
    </source>
</evidence>
<dbReference type="OrthoDB" id="9792284at2"/>
<evidence type="ECO:0000256" key="2">
    <source>
        <dbReference type="ARBA" id="ARBA00023239"/>
    </source>
</evidence>
<dbReference type="CDD" id="cd03141">
    <property type="entry name" value="GATase1_Hsp31_like"/>
    <property type="match status" value="1"/>
</dbReference>
<evidence type="ECO:0000259" key="4">
    <source>
        <dbReference type="Pfam" id="PF01965"/>
    </source>
</evidence>
<dbReference type="AlphaFoldDB" id="W6A687"/>
<feature type="domain" description="DJ-1/PfpI" evidence="4">
    <location>
        <begin position="27"/>
        <end position="222"/>
    </location>
</feature>
<dbReference type="STRING" id="1276246.SCULI_v1c02920"/>
<dbReference type="Pfam" id="PF01965">
    <property type="entry name" value="DJ-1_PfpI"/>
    <property type="match status" value="1"/>
</dbReference>
<dbReference type="eggNOG" id="COG0693">
    <property type="taxonomic scope" value="Bacteria"/>
</dbReference>
<gene>
    <name evidence="5" type="ORF">SCULI_v1c02920</name>
</gene>
<dbReference type="Gene3D" id="3.40.50.880">
    <property type="match status" value="1"/>
</dbReference>
<dbReference type="PATRIC" id="fig|1276246.3.peg.291"/>
<sequence length="224" mass="25333">MKKILIVLTNTKTYGQNSEATGLWLGEATEFIDEISKYEIEYDFVSPKGGMVPIDPRSLKYAKKSDLVMYETQDFKQKALLKSLKPSEVNAKDYWAIYFTGGHGVMWDFPHNKELQKISLDIYNNQGYIATVCHGIAGLLYLQDSEGNYLIANKKITGFTTTEEKLSGKKRLVPFLNQEVAKEHGAKFVKKRFFSAHAVQDGQLITGQNPQSVRVTAKKLLKNL</sequence>
<name>W6A687_9MOLU</name>
<dbReference type="InterPro" id="IPR002818">
    <property type="entry name" value="DJ-1/PfpI"/>
</dbReference>
<dbReference type="PANTHER" id="PTHR48094">
    <property type="entry name" value="PROTEIN/NUCLEIC ACID DEGLYCASE DJ-1-RELATED"/>
    <property type="match status" value="1"/>
</dbReference>
<evidence type="ECO:0000256" key="1">
    <source>
        <dbReference type="ARBA" id="ARBA00023016"/>
    </source>
</evidence>
<accession>W6A687</accession>
<keyword evidence="2" id="KW-0456">Lyase</keyword>
<dbReference type="SUPFAM" id="SSF52317">
    <property type="entry name" value="Class I glutamine amidotransferase-like"/>
    <property type="match status" value="1"/>
</dbReference>
<keyword evidence="1" id="KW-0346">Stress response</keyword>
<organism evidence="5 6">
    <name type="scientific">Spiroplasma culicicola AES-1</name>
    <dbReference type="NCBI Taxonomy" id="1276246"/>
    <lineage>
        <taxon>Bacteria</taxon>
        <taxon>Bacillati</taxon>
        <taxon>Mycoplasmatota</taxon>
        <taxon>Mollicutes</taxon>
        <taxon>Entomoplasmatales</taxon>
        <taxon>Spiroplasmataceae</taxon>
        <taxon>Spiroplasma</taxon>
    </lineage>
</organism>
<dbReference type="GO" id="GO:0019172">
    <property type="term" value="F:glyoxalase III activity"/>
    <property type="evidence" value="ECO:0007669"/>
    <property type="project" value="TreeGrafter"/>
</dbReference>
<keyword evidence="6" id="KW-1185">Reference proteome</keyword>
<evidence type="ECO:0000313" key="6">
    <source>
        <dbReference type="Proteomes" id="UP000019267"/>
    </source>
</evidence>